<evidence type="ECO:0000313" key="2">
    <source>
        <dbReference type="Proteomes" id="UP000095282"/>
    </source>
</evidence>
<name>A0A1I7TY56_9PELO</name>
<evidence type="ECO:0000313" key="3">
    <source>
        <dbReference type="WBParaSite" id="Csp11.Scaffold629.g12965.t2"/>
    </source>
</evidence>
<reference evidence="3" key="1">
    <citation type="submission" date="2016-11" db="UniProtKB">
        <authorList>
            <consortium name="WormBaseParasite"/>
        </authorList>
    </citation>
    <scope>IDENTIFICATION</scope>
</reference>
<proteinExistence type="predicted"/>
<dbReference type="Proteomes" id="UP000095282">
    <property type="component" value="Unplaced"/>
</dbReference>
<protein>
    <submittedName>
        <fullName evidence="3">CX domain-containing protein</fullName>
    </submittedName>
</protein>
<dbReference type="WBParaSite" id="Csp11.Scaffold629.g12965.t2">
    <property type="protein sequence ID" value="Csp11.Scaffold629.g12965.t2"/>
    <property type="gene ID" value="Csp11.Scaffold629.g12965"/>
</dbReference>
<dbReference type="AlphaFoldDB" id="A0A1I7TY56"/>
<sequence length="200" mass="23282">MNCAPFEDHLHEIPSPNISIAESERIIYLYDYECVPDKLREWCVGVPGRGLRFPHVLEKRFGHSMKMEFVCNREIEAERKQGTLSYGIAISFLVSASLWTMRKYRNNQRNLQETRFEDSPLNHPPFKQDPNFLTVPLRVRLRTKNPKKPKMEHESEYNMRSLCKALKPTIKTMITRCSSSVLSEEPSGGEESTNDVSRDF</sequence>
<accession>A0A1I7TY56</accession>
<feature type="region of interest" description="Disordered" evidence="1">
    <location>
        <begin position="179"/>
        <end position="200"/>
    </location>
</feature>
<evidence type="ECO:0000256" key="1">
    <source>
        <dbReference type="SAM" id="MobiDB-lite"/>
    </source>
</evidence>
<feature type="compositionally biased region" description="Polar residues" evidence="1">
    <location>
        <begin position="190"/>
        <end position="200"/>
    </location>
</feature>
<organism evidence="2 3">
    <name type="scientific">Caenorhabditis tropicalis</name>
    <dbReference type="NCBI Taxonomy" id="1561998"/>
    <lineage>
        <taxon>Eukaryota</taxon>
        <taxon>Metazoa</taxon>
        <taxon>Ecdysozoa</taxon>
        <taxon>Nematoda</taxon>
        <taxon>Chromadorea</taxon>
        <taxon>Rhabditida</taxon>
        <taxon>Rhabditina</taxon>
        <taxon>Rhabditomorpha</taxon>
        <taxon>Rhabditoidea</taxon>
        <taxon>Rhabditidae</taxon>
        <taxon>Peloderinae</taxon>
        <taxon>Caenorhabditis</taxon>
    </lineage>
</organism>
<keyword evidence="2" id="KW-1185">Reference proteome</keyword>